<dbReference type="Proteomes" id="UP001044222">
    <property type="component" value="Chromosome 9"/>
</dbReference>
<proteinExistence type="predicted"/>
<dbReference type="AlphaFoldDB" id="A0A9D3M7H2"/>
<evidence type="ECO:0000313" key="3">
    <source>
        <dbReference type="Proteomes" id="UP001044222"/>
    </source>
</evidence>
<dbReference type="PANTHER" id="PTHR11046">
    <property type="entry name" value="OLIGORIBONUCLEASE, MITOCHONDRIAL"/>
    <property type="match status" value="1"/>
</dbReference>
<reference evidence="2" key="1">
    <citation type="submission" date="2021-01" db="EMBL/GenBank/DDBJ databases">
        <title>A chromosome-scale assembly of European eel, Anguilla anguilla.</title>
        <authorList>
            <person name="Henkel C."/>
            <person name="Jong-Raadsen S.A."/>
            <person name="Dufour S."/>
            <person name="Weltzien F.-A."/>
            <person name="Palstra A.P."/>
            <person name="Pelster B."/>
            <person name="Spaink H.P."/>
            <person name="Van Den Thillart G.E."/>
            <person name="Jansen H."/>
            <person name="Zahm M."/>
            <person name="Klopp C."/>
            <person name="Cedric C."/>
            <person name="Louis A."/>
            <person name="Berthelot C."/>
            <person name="Parey E."/>
            <person name="Roest Crollius H."/>
            <person name="Montfort J."/>
            <person name="Robinson-Rechavi M."/>
            <person name="Bucao C."/>
            <person name="Bouchez O."/>
            <person name="Gislard M."/>
            <person name="Lluch J."/>
            <person name="Milhes M."/>
            <person name="Lampietro C."/>
            <person name="Lopez Roques C."/>
            <person name="Donnadieu C."/>
            <person name="Braasch I."/>
            <person name="Desvignes T."/>
            <person name="Postlethwait J."/>
            <person name="Bobe J."/>
            <person name="Guiguen Y."/>
            <person name="Dirks R."/>
        </authorList>
    </citation>
    <scope>NUCLEOTIDE SEQUENCE</scope>
    <source>
        <strain evidence="2">Tag_6206</strain>
        <tissue evidence="2">Liver</tissue>
    </source>
</reference>
<keyword evidence="1" id="KW-0540">Nuclease</keyword>
<keyword evidence="1" id="KW-0378">Hydrolase</keyword>
<keyword evidence="3" id="KW-1185">Reference proteome</keyword>
<dbReference type="GO" id="GO:0000175">
    <property type="term" value="F:3'-5'-RNA exonuclease activity"/>
    <property type="evidence" value="ECO:0007669"/>
    <property type="project" value="InterPro"/>
</dbReference>
<dbReference type="InterPro" id="IPR022894">
    <property type="entry name" value="Oligoribonuclease"/>
</dbReference>
<sequence length="975" mass="110783">MDEEQDYSFTGNTEHSVLDIGEDLRDDNFFKLVQDFLGSQSGERFCFDTPPCKNRLLIQVGLIREDNKVSWGKIVKWLQSIFPMHHSTDFCSLIQRSIATALSLSGDARENFLDSYVNFEYVGPICDTFGIGRTDLLEMSDFSDQAKCCEVTNGLILELSNFISREEMDVTALVSWLRNFNPQFCSDGKIQKASKVLQTKLKKLKFDYRMYQRSRSRKNGMMEKFLQAKFELVPKVLHVKTRKPHRLNRMKKRFLSKCHHGEKLTKQFHKDNDVLVATSKQIPDSLPQGNGGGKLKAKSEVNEKKNVYRFAAKSERVSAVQSKETNNLLKIKKECDSSTKEHSLETRELTICSVGSPDAAKAEALTLLDVSMLSLQKLSSVYGEKTEESKQVSKDLLQKTFLLMLNEDPVMKEFSEKVKKFQKVTSPLHFLDCNAHFLHEISDAVEQHILAFEREIILSTGEKLGRDKNPKFSSFVNFTESAASRYIRMASDVLSPRGETKHSCRKQWLHFCRATEKPSRLAVSQSNRFNNYFEGAAGLVHHHTDIVNFFSDSVLSNTSDQLNVIQESVRDDASDQVIQALVCVLAIIYCKILGPYWQLLKSSAEYVYFHRYVHCLYQSLVQWSEDSSLLLLPEYSENNMFHQFSLQEKYFDGVFSYCRPNSKNQYAALIRKCLEKIMKTITTVTEANLKDFLPGGVYCQDPAPEISAKLRNCQLSHLMGEYAYGHAYKYKSKKLDSSAAAPMTNSLDASKDGPTILQSNSFATVLDHSATNTVQISNEVTTTPSEMVPHCQGKIPESRVVKYLHMPREDVDPKGEKKLPQDITTKNSVLVAVAKNGGPCTNKQDVDHLLARLDGASHAQKREAIRCEISYQKVILGSRDKNLNQIGFSLADMVTKLKMVLPDNGDAGIRTMTERSVCNKEDEMSHSPHQYAHETTCSPEAKSFINRGINLGKSRMHTYKNYRENFDFQYSPVHD</sequence>
<name>A0A9D3M7H2_ANGAN</name>
<protein>
    <submittedName>
        <fullName evidence="2">Uncharacterized protein</fullName>
    </submittedName>
</protein>
<accession>A0A9D3M7H2</accession>
<evidence type="ECO:0000256" key="1">
    <source>
        <dbReference type="ARBA" id="ARBA00022722"/>
    </source>
</evidence>
<organism evidence="2 3">
    <name type="scientific">Anguilla anguilla</name>
    <name type="common">European freshwater eel</name>
    <name type="synonym">Muraena anguilla</name>
    <dbReference type="NCBI Taxonomy" id="7936"/>
    <lineage>
        <taxon>Eukaryota</taxon>
        <taxon>Metazoa</taxon>
        <taxon>Chordata</taxon>
        <taxon>Craniata</taxon>
        <taxon>Vertebrata</taxon>
        <taxon>Euteleostomi</taxon>
        <taxon>Actinopterygii</taxon>
        <taxon>Neopterygii</taxon>
        <taxon>Teleostei</taxon>
        <taxon>Anguilliformes</taxon>
        <taxon>Anguillidae</taxon>
        <taxon>Anguilla</taxon>
    </lineage>
</organism>
<comment type="caution">
    <text evidence="2">The sequence shown here is derived from an EMBL/GenBank/DDBJ whole genome shotgun (WGS) entry which is preliminary data.</text>
</comment>
<dbReference type="PANTHER" id="PTHR11046:SF15">
    <property type="entry name" value="RIBOFLAVIN TRANSPORTER 1 ISOFORM X1"/>
    <property type="match status" value="1"/>
</dbReference>
<evidence type="ECO:0000313" key="2">
    <source>
        <dbReference type="EMBL" id="KAG5842200.1"/>
    </source>
</evidence>
<gene>
    <name evidence="2" type="ORF">ANANG_G00175130</name>
</gene>
<dbReference type="EMBL" id="JAFIRN010000009">
    <property type="protein sequence ID" value="KAG5842200.1"/>
    <property type="molecule type" value="Genomic_DNA"/>
</dbReference>